<feature type="non-terminal residue" evidence="1">
    <location>
        <position position="479"/>
    </location>
</feature>
<dbReference type="SUPFAM" id="SSF51126">
    <property type="entry name" value="Pectin lyase-like"/>
    <property type="match status" value="2"/>
</dbReference>
<name>A0A5J4VHL7_9EUKA</name>
<dbReference type="OrthoDB" id="10683595at2759"/>
<sequence>MSFRDSLYSEAATTELKDQTFSSHQGDISVSGESNQYIITYCTFTEINYGGGSGGAFKANVSNRGKLLIANSKFIKCYGPEINGGAIYLDIANEGQVIISNSTFNQCQAYRGGGIYADIFIGGKLTIDRQCNFTDCYAIDSEGCGGGIFSYISSYNSQLIIEDEAKFQRCYSTKGGGVYAFIQTESQMLISDSQFIECLGYYGGAIYFFMQQSEQVTILNSLFVRCEANIGGGGIYAQILSSGKFTIDGQCNFDECQADTGGGIYALISGMNSECSQTSYSGGGIFSNISYGVLNVENTTFKMCTCVQSGNGGGLAMIQGVSSIISITNSSFIDCKTISNSSDQRYGWGGAIFIQTSVIAENLNETNFLLRNLVFIGCSAVNSIGNNIHIQSFDTYSTGEAIKNENLLTVKDITDLYENKLYGSDYMGIDESDVDDDNTPISKHEPLFNIPQSRIFLNPYLVNANDGIENVFCGESDMP</sequence>
<accession>A0A5J4VHL7</accession>
<gene>
    <name evidence="1" type="ORF">EZS28_022606</name>
</gene>
<dbReference type="InterPro" id="IPR011050">
    <property type="entry name" value="Pectin_lyase_fold/virulence"/>
</dbReference>
<proteinExistence type="predicted"/>
<organism evidence="1 2">
    <name type="scientific">Streblomastix strix</name>
    <dbReference type="NCBI Taxonomy" id="222440"/>
    <lineage>
        <taxon>Eukaryota</taxon>
        <taxon>Metamonada</taxon>
        <taxon>Preaxostyla</taxon>
        <taxon>Oxymonadida</taxon>
        <taxon>Streblomastigidae</taxon>
        <taxon>Streblomastix</taxon>
    </lineage>
</organism>
<evidence type="ECO:0000313" key="2">
    <source>
        <dbReference type="Proteomes" id="UP000324800"/>
    </source>
</evidence>
<evidence type="ECO:0008006" key="3">
    <source>
        <dbReference type="Google" id="ProtNLM"/>
    </source>
</evidence>
<reference evidence="1 2" key="1">
    <citation type="submission" date="2019-03" db="EMBL/GenBank/DDBJ databases">
        <title>Single cell metagenomics reveals metabolic interactions within the superorganism composed of flagellate Streblomastix strix and complex community of Bacteroidetes bacteria on its surface.</title>
        <authorList>
            <person name="Treitli S.C."/>
            <person name="Kolisko M."/>
            <person name="Husnik F."/>
            <person name="Keeling P."/>
            <person name="Hampl V."/>
        </authorList>
    </citation>
    <scope>NUCLEOTIDE SEQUENCE [LARGE SCALE GENOMIC DNA]</scope>
    <source>
        <strain evidence="1">ST1C</strain>
    </source>
</reference>
<comment type="caution">
    <text evidence="1">The sequence shown here is derived from an EMBL/GenBank/DDBJ whole genome shotgun (WGS) entry which is preliminary data.</text>
</comment>
<dbReference type="EMBL" id="SNRW01007087">
    <property type="protein sequence ID" value="KAA6381869.1"/>
    <property type="molecule type" value="Genomic_DNA"/>
</dbReference>
<evidence type="ECO:0000313" key="1">
    <source>
        <dbReference type="EMBL" id="KAA6381869.1"/>
    </source>
</evidence>
<dbReference type="Proteomes" id="UP000324800">
    <property type="component" value="Unassembled WGS sequence"/>
</dbReference>
<protein>
    <recommendedName>
        <fullName evidence="3">Right handed beta helix domain-containing protein</fullName>
    </recommendedName>
</protein>
<dbReference type="AlphaFoldDB" id="A0A5J4VHL7"/>